<keyword evidence="1" id="KW-0862">Zinc</keyword>
<dbReference type="GO" id="GO:0008270">
    <property type="term" value="F:zinc ion binding"/>
    <property type="evidence" value="ECO:0007669"/>
    <property type="project" value="UniProtKB-KW"/>
</dbReference>
<dbReference type="InterPro" id="IPR001841">
    <property type="entry name" value="Znf_RING"/>
</dbReference>
<dbReference type="SUPFAM" id="SSF57850">
    <property type="entry name" value="RING/U-box"/>
    <property type="match status" value="1"/>
</dbReference>
<dbReference type="EMBL" id="SGPM01000361">
    <property type="protein sequence ID" value="THH26343.1"/>
    <property type="molecule type" value="Genomic_DNA"/>
</dbReference>
<dbReference type="AlphaFoldDB" id="A0A4V3XHR5"/>
<accession>A0A4V3XHR5</accession>
<comment type="caution">
    <text evidence="4">The sequence shown here is derived from an EMBL/GenBank/DDBJ whole genome shotgun (WGS) entry which is preliminary data.</text>
</comment>
<dbReference type="InterPro" id="IPR013083">
    <property type="entry name" value="Znf_RING/FYVE/PHD"/>
</dbReference>
<dbReference type="PROSITE" id="PS50089">
    <property type="entry name" value="ZF_RING_2"/>
    <property type="match status" value="1"/>
</dbReference>
<evidence type="ECO:0000256" key="1">
    <source>
        <dbReference type="PROSITE-ProRule" id="PRU00175"/>
    </source>
</evidence>
<name>A0A4V3XHR5_9APHY</name>
<organism evidence="4 5">
    <name type="scientific">Antrodiella citrinella</name>
    <dbReference type="NCBI Taxonomy" id="2447956"/>
    <lineage>
        <taxon>Eukaryota</taxon>
        <taxon>Fungi</taxon>
        <taxon>Dikarya</taxon>
        <taxon>Basidiomycota</taxon>
        <taxon>Agaricomycotina</taxon>
        <taxon>Agaricomycetes</taxon>
        <taxon>Polyporales</taxon>
        <taxon>Steccherinaceae</taxon>
        <taxon>Antrodiella</taxon>
    </lineage>
</organism>
<proteinExistence type="predicted"/>
<evidence type="ECO:0000259" key="3">
    <source>
        <dbReference type="PROSITE" id="PS50089"/>
    </source>
</evidence>
<gene>
    <name evidence="4" type="ORF">EUX98_g7845</name>
</gene>
<dbReference type="Gene3D" id="3.30.40.10">
    <property type="entry name" value="Zinc/RING finger domain, C3HC4 (zinc finger)"/>
    <property type="match status" value="1"/>
</dbReference>
<evidence type="ECO:0000313" key="5">
    <source>
        <dbReference type="Proteomes" id="UP000308730"/>
    </source>
</evidence>
<evidence type="ECO:0000313" key="4">
    <source>
        <dbReference type="EMBL" id="THH26343.1"/>
    </source>
</evidence>
<evidence type="ECO:0000256" key="2">
    <source>
        <dbReference type="SAM" id="MobiDB-lite"/>
    </source>
</evidence>
<reference evidence="4 5" key="1">
    <citation type="submission" date="2019-02" db="EMBL/GenBank/DDBJ databases">
        <title>Genome sequencing of the rare red list fungi Antrodiella citrinella (Flaviporus citrinellus).</title>
        <authorList>
            <person name="Buettner E."/>
            <person name="Kellner H."/>
        </authorList>
    </citation>
    <scope>NUCLEOTIDE SEQUENCE [LARGE SCALE GENOMIC DNA]</scope>
    <source>
        <strain evidence="4 5">DSM 108506</strain>
    </source>
</reference>
<protein>
    <recommendedName>
        <fullName evidence="3">RING-type domain-containing protein</fullName>
    </recommendedName>
</protein>
<keyword evidence="1" id="KW-0479">Metal-binding</keyword>
<dbReference type="Proteomes" id="UP000308730">
    <property type="component" value="Unassembled WGS sequence"/>
</dbReference>
<feature type="region of interest" description="Disordered" evidence="2">
    <location>
        <begin position="384"/>
        <end position="406"/>
    </location>
</feature>
<feature type="domain" description="RING-type" evidence="3">
    <location>
        <begin position="5"/>
        <end position="56"/>
    </location>
</feature>
<keyword evidence="5" id="KW-1185">Reference proteome</keyword>
<keyword evidence="1" id="KW-0863">Zinc-finger</keyword>
<sequence>MQPQCNVCFELMSMQLVMVEDNFVDQTPKISLSCGHVMCTTCDAGLVAPRKCASCRTLMQVFPSAGADGQRGVISLFFQEEDPTNRQPCNAYLAQHLKAMEVQVSQADDSVQESRLQVDRRLELLRAQQVRIQDCNHRLQRRQSELHHWVSLAGHLTEECDEERGKIADLEMKIAARTNGIEHLNQRLDRLDHVAADQAPIAAILGAHAAAPAGHPDQVAPPERDMLQVFAAIQAHGIQVPAASYIVSALREANAFAEARGPAQALPTVQEINAFVQAHTSARAAQNGDAICAPHIVVRAPSPVQHPATVHAPSSVWPRAVICAPAAVQHRAIPAPPAGQDRATVGALTTIVALPAVQAPSAGQDSGVLIPAQAPPVEEACVVIPRRRPNADDDYDNSSHKRRRSL</sequence>